<proteinExistence type="predicted"/>
<feature type="transmembrane region" description="Helical" evidence="1">
    <location>
        <begin position="7"/>
        <end position="25"/>
    </location>
</feature>
<dbReference type="InterPro" id="IPR007111">
    <property type="entry name" value="NACHT_NTPase"/>
</dbReference>
<feature type="domain" description="NACHT C-terminal Helical" evidence="3">
    <location>
        <begin position="987"/>
        <end position="1058"/>
    </location>
</feature>
<accession>A0ABS1FCY2</accession>
<feature type="transmembrane region" description="Helical" evidence="1">
    <location>
        <begin position="880"/>
        <end position="901"/>
    </location>
</feature>
<evidence type="ECO:0000259" key="2">
    <source>
        <dbReference type="Pfam" id="PF05729"/>
    </source>
</evidence>
<gene>
    <name evidence="4" type="ORF">JHL17_28020</name>
</gene>
<feature type="domain" description="NACHT" evidence="2">
    <location>
        <begin position="212"/>
        <end position="392"/>
    </location>
</feature>
<dbReference type="RefSeq" id="WP_200197937.1">
    <property type="nucleotide sequence ID" value="NZ_JAENHM010000073.1"/>
</dbReference>
<feature type="transmembrane region" description="Helical" evidence="1">
    <location>
        <begin position="764"/>
        <end position="788"/>
    </location>
</feature>
<reference evidence="5" key="1">
    <citation type="submission" date="2021-01" db="EMBL/GenBank/DDBJ databases">
        <title>Genome public.</title>
        <authorList>
            <person name="Liu C."/>
            <person name="Sun Q."/>
        </authorList>
    </citation>
    <scope>NUCLEOTIDE SEQUENCE [LARGE SCALE GENOMIC DNA]</scope>
    <source>
        <strain evidence="5">YIM B02556</strain>
    </source>
</reference>
<comment type="caution">
    <text evidence="4">The sequence shown here is derived from an EMBL/GenBank/DDBJ whole genome shotgun (WGS) entry which is preliminary data.</text>
</comment>
<evidence type="ECO:0000259" key="3">
    <source>
        <dbReference type="Pfam" id="PF22729"/>
    </source>
</evidence>
<feature type="transmembrane region" description="Helical" evidence="1">
    <location>
        <begin position="951"/>
        <end position="973"/>
    </location>
</feature>
<dbReference type="InterPro" id="IPR054736">
    <property type="entry name" value="NCH3"/>
</dbReference>
<protein>
    <submittedName>
        <fullName evidence="4">NACHT domain-containing protein</fullName>
    </submittedName>
</protein>
<organism evidence="4 5">
    <name type="scientific">Azospirillum endophyticum</name>
    <dbReference type="NCBI Taxonomy" id="2800326"/>
    <lineage>
        <taxon>Bacteria</taxon>
        <taxon>Pseudomonadati</taxon>
        <taxon>Pseudomonadota</taxon>
        <taxon>Alphaproteobacteria</taxon>
        <taxon>Rhodospirillales</taxon>
        <taxon>Azospirillaceae</taxon>
        <taxon>Azospirillum</taxon>
    </lineage>
</organism>
<keyword evidence="1" id="KW-0472">Membrane</keyword>
<keyword evidence="5" id="KW-1185">Reference proteome</keyword>
<dbReference type="EMBL" id="JAENHM010000073">
    <property type="protein sequence ID" value="MBK1841257.1"/>
    <property type="molecule type" value="Genomic_DNA"/>
</dbReference>
<dbReference type="Pfam" id="PF22729">
    <property type="entry name" value="NCH3"/>
    <property type="match status" value="1"/>
</dbReference>
<feature type="transmembrane region" description="Helical" evidence="1">
    <location>
        <begin position="851"/>
        <end position="868"/>
    </location>
</feature>
<feature type="transmembrane region" description="Helical" evidence="1">
    <location>
        <begin position="740"/>
        <end position="758"/>
    </location>
</feature>
<feature type="transmembrane region" description="Helical" evidence="1">
    <location>
        <begin position="109"/>
        <end position="127"/>
    </location>
</feature>
<sequence length="1059" mass="118028">MALVTRFVFFLLLGCMASGMVFVGWRTAGLLLALPMLVVALCLMWLGAGLARYASVTEGKIRLAAMTLGTSVALAALAGPQQWIAALAASTLPTIIPGLASLPVAGDPSWSGVVVMLLTVVLAWVIVSQGRIPLVMGERRSSTRRPLPVGEELRHLREAIEKQLRIVADRRRLSPSEMRYSLLAVDAVGVGWQSRTRLPDLLTALRHNQRGRLFVVVGDPGSGKSVALRQLAADLLKARDWHPLRRREQLLPLYVDLKEWRESAGEGGALPDEEAFGRFVKSYVIREIGIVARRLFGEGTLFEDIHASGGFFFIFDSFDEIPAVLDHADTSRVVAELSDTVAKYATAGNARAIIASRPFRSPKVSACEPSRLEVVPLGEYEIERVVRSTLTDPADFMQTIRHNRSDLGQLARNPFLLHLIIEYVRNFAINTERYPSSQRDMFASFHKRSLAEARQRIHGIQCADHEVDEVCEVMVLVMFNRENPTLHLSHADLEISCPHPALLPVLALLAEARLGHMDADGGFTFSHRRFAEYHLVLALENGRMDLHLDAIQQDQRWRDTLVLYAEVANPDCTSQLIKHAWSYASLLSNLSPQKDIRTYREARNALRFLCDGYRNRPDDLGAIRTRLQRSIETKLVIGGDLIEKKVMFDAVGLLPSGRRTSRIITTAIFRFPGWASEGAVVAARYLPRLEPDLAFTMFRQALQPGLKSPYNAWQQANALTLCDAYSQVAKWLREYSYDTIRAAIATIILAGIAVWSYSEEYAAPLAAICIGGMTLIYAWINFAFVEILKPLAPSSKDRSSSDKSRPASAWLRRIFHIGGRQADPTARTSVLAPKTTLVCEMPDFREPLHQCGIILVSASTASAFLLIAENRVPTGAEWISAWFIVFLGIFGYFPARTIFWIRARLVLSKMSQPQTLKKLAKFAKFIIVTGAIYGILSYVLMMIAGEAALSLALSGIFFAFIISVLTVLTWGLISDGWVVWQSTRDFVASRAKIAASFTRLKTQFVRRIYIHWVASRSFPPSGKIVRPLDFWPDGNRPEFPGDKASTQLAQIDAKWLELE</sequence>
<keyword evidence="1" id="KW-1133">Transmembrane helix</keyword>
<keyword evidence="1" id="KW-0812">Transmembrane</keyword>
<dbReference type="Gene3D" id="3.40.50.300">
    <property type="entry name" value="P-loop containing nucleotide triphosphate hydrolases"/>
    <property type="match status" value="1"/>
</dbReference>
<evidence type="ECO:0000313" key="5">
    <source>
        <dbReference type="Proteomes" id="UP000652760"/>
    </source>
</evidence>
<evidence type="ECO:0000313" key="4">
    <source>
        <dbReference type="EMBL" id="MBK1841257.1"/>
    </source>
</evidence>
<dbReference type="Pfam" id="PF05729">
    <property type="entry name" value="NACHT"/>
    <property type="match status" value="1"/>
</dbReference>
<name>A0ABS1FCY2_9PROT</name>
<dbReference type="SUPFAM" id="SSF52540">
    <property type="entry name" value="P-loop containing nucleoside triphosphate hydrolases"/>
    <property type="match status" value="1"/>
</dbReference>
<dbReference type="Proteomes" id="UP000652760">
    <property type="component" value="Unassembled WGS sequence"/>
</dbReference>
<feature type="transmembrane region" description="Helical" evidence="1">
    <location>
        <begin position="31"/>
        <end position="51"/>
    </location>
</feature>
<feature type="transmembrane region" description="Helical" evidence="1">
    <location>
        <begin position="922"/>
        <end position="945"/>
    </location>
</feature>
<dbReference type="InterPro" id="IPR027417">
    <property type="entry name" value="P-loop_NTPase"/>
</dbReference>
<evidence type="ECO:0000256" key="1">
    <source>
        <dbReference type="SAM" id="Phobius"/>
    </source>
</evidence>
<feature type="transmembrane region" description="Helical" evidence="1">
    <location>
        <begin position="63"/>
        <end position="89"/>
    </location>
</feature>